<dbReference type="EMBL" id="CP035467">
    <property type="protein sequence ID" value="QCW84578.1"/>
    <property type="molecule type" value="Genomic_DNA"/>
</dbReference>
<accession>A0A4P9USR1</accession>
<gene>
    <name evidence="1" type="ORF">EQU24_21795</name>
</gene>
<evidence type="ECO:0000313" key="2">
    <source>
        <dbReference type="Proteomes" id="UP000305881"/>
    </source>
</evidence>
<organism evidence="1 2">
    <name type="scientific">Methylotuvimicrobium buryatense</name>
    <name type="common">Methylomicrobium buryatense</name>
    <dbReference type="NCBI Taxonomy" id="95641"/>
    <lineage>
        <taxon>Bacteria</taxon>
        <taxon>Pseudomonadati</taxon>
        <taxon>Pseudomonadota</taxon>
        <taxon>Gammaproteobacteria</taxon>
        <taxon>Methylococcales</taxon>
        <taxon>Methylococcaceae</taxon>
        <taxon>Methylotuvimicrobium</taxon>
    </lineage>
</organism>
<dbReference type="RefSeq" id="WP_017841539.1">
    <property type="nucleotide sequence ID" value="NZ_CP035467.1"/>
</dbReference>
<sequence length="332" mass="37393">MITLSKLTKEDAKKAAMEFLGIIAMWTDCFFDEKAGARLLKIDEESYEGGDINYDGSTEALESYIEKSDLENSVFVIRIQEIFNFAQTGVWDGVDSINGNNNLEAWISDALLELGTFQNVFGSRPRLSFKDDGVTMLGGKDDPILETLFTITEAARARWNLLERLDLTLDEIALLAGVGIKTVRNAVSSKGPDRLIVAGRQEDKTVVDADEAYRWLLTKRGFTGPFLYEEEPPYNTYETLGQFRHHCYVLRTLAKLEIADLAKQLGWNKSHTQAYNNLENLDVSERLSILTPNTLLELGKFYKSENLNTFVIEGSRILASAVAEYQAKQLFN</sequence>
<dbReference type="STRING" id="675511.GCA_000341735_03069"/>
<dbReference type="OrthoDB" id="7025252at2"/>
<dbReference type="AlphaFoldDB" id="A0A4P9USR1"/>
<keyword evidence="2" id="KW-1185">Reference proteome</keyword>
<proteinExistence type="predicted"/>
<evidence type="ECO:0000313" key="1">
    <source>
        <dbReference type="EMBL" id="QCW84578.1"/>
    </source>
</evidence>
<dbReference type="Proteomes" id="UP000305881">
    <property type="component" value="Chromosome"/>
</dbReference>
<dbReference type="KEGG" id="mbur:EQU24_21795"/>
<name>A0A4P9USR1_METBY</name>
<protein>
    <submittedName>
        <fullName evidence="1">Uncharacterized protein</fullName>
    </submittedName>
</protein>
<reference evidence="2" key="1">
    <citation type="journal article" date="2019" name="J. Bacteriol.">
        <title>A Mutagenic Screen Identifies a TonB-Dependent Receptor Required for the Lanthanide Metal Switch in the Type I Methanotroph 'Methylotuvimicrobium buryatense' 5GB1C.</title>
        <authorList>
            <person name="Groom J.D."/>
            <person name="Ford S.M."/>
            <person name="Pesesky M.W."/>
            <person name="Lidstrom M.E."/>
        </authorList>
    </citation>
    <scope>NUCLEOTIDE SEQUENCE [LARGE SCALE GENOMIC DNA]</scope>
    <source>
        <strain evidence="2">5GB1C</strain>
    </source>
</reference>